<dbReference type="EMBL" id="MSTR01000007">
    <property type="protein sequence ID" value="ONN43155.1"/>
    <property type="molecule type" value="Genomic_DNA"/>
</dbReference>
<name>A0A1I4K3T4_ENTMU</name>
<dbReference type="RefSeq" id="WP_010736645.1">
    <property type="nucleotide sequence ID" value="NZ_AP019810.1"/>
</dbReference>
<feature type="transmembrane region" description="Helical" evidence="1">
    <location>
        <begin position="45"/>
        <end position="63"/>
    </location>
</feature>
<feature type="transmembrane region" description="Helical" evidence="1">
    <location>
        <begin position="12"/>
        <end position="33"/>
    </location>
</feature>
<gene>
    <name evidence="5" type="ORF">BTN92_08825</name>
    <name evidence="2" type="ORF">EM151A_1024</name>
    <name evidence="3" type="ORF">EMU01_18560</name>
    <name evidence="4" type="ORF">HI921_06070</name>
</gene>
<evidence type="ECO:0000313" key="5">
    <source>
        <dbReference type="EMBL" id="ONN43155.1"/>
    </source>
</evidence>
<dbReference type="OrthoDB" id="2191238at2"/>
<evidence type="ECO:0000313" key="2">
    <source>
        <dbReference type="EMBL" id="BBM14261.1"/>
    </source>
</evidence>
<reference evidence="5 6" key="1">
    <citation type="submission" date="2016-12" db="EMBL/GenBank/DDBJ databases">
        <authorList>
            <person name="Song W.-J."/>
            <person name="Kurnit D.M."/>
        </authorList>
    </citation>
    <scope>NUCLEOTIDE SEQUENCE [LARGE SCALE GENOMIC DNA]</scope>
    <source>
        <strain evidence="5 6">CGB1038-1_S1</strain>
    </source>
</reference>
<dbReference type="AlphaFoldDB" id="A0A1I4K3T4"/>
<dbReference type="EMBL" id="JABCAG010000013">
    <property type="protein sequence ID" value="NMP58036.1"/>
    <property type="molecule type" value="Genomic_DNA"/>
</dbReference>
<evidence type="ECO:0000313" key="8">
    <source>
        <dbReference type="Proteomes" id="UP000509460"/>
    </source>
</evidence>
<evidence type="ECO:0000313" key="3">
    <source>
        <dbReference type="EMBL" id="GEL80712.1"/>
    </source>
</evidence>
<protein>
    <submittedName>
        <fullName evidence="5">Uncharacterized protein</fullName>
    </submittedName>
</protein>
<dbReference type="Proteomes" id="UP000509460">
    <property type="component" value="Chromosome"/>
</dbReference>
<dbReference type="Proteomes" id="UP000557857">
    <property type="component" value="Unassembled WGS sequence"/>
</dbReference>
<reference evidence="3 7" key="3">
    <citation type="submission" date="2019-07" db="EMBL/GenBank/DDBJ databases">
        <title>Whole genome shotgun sequence of Enterococcus mundtii NBRC 100490.</title>
        <authorList>
            <person name="Hosoyama A."/>
            <person name="Uohara A."/>
            <person name="Ohji S."/>
            <person name="Ichikawa N."/>
        </authorList>
    </citation>
    <scope>NUCLEOTIDE SEQUENCE [LARGE SCALE GENOMIC DNA]</scope>
    <source>
        <strain evidence="3 7">NBRC 100490</strain>
    </source>
</reference>
<organism evidence="5 6">
    <name type="scientific">Enterococcus mundtii</name>
    <dbReference type="NCBI Taxonomy" id="53346"/>
    <lineage>
        <taxon>Bacteria</taxon>
        <taxon>Bacillati</taxon>
        <taxon>Bacillota</taxon>
        <taxon>Bacilli</taxon>
        <taxon>Lactobacillales</taxon>
        <taxon>Enterococcaceae</taxon>
        <taxon>Enterococcus</taxon>
    </lineage>
</organism>
<dbReference type="STRING" id="53346.A5802_002098"/>
<keyword evidence="1" id="KW-0472">Membrane</keyword>
<evidence type="ECO:0000313" key="9">
    <source>
        <dbReference type="Proteomes" id="UP000557857"/>
    </source>
</evidence>
<sequence length="67" mass="7046">MDYFNQAMSLFSNGVITAGSLLTVWGIIQLGVAIKEHNGPGMQHAIFQIVGGAVILAAGAWITNISM</sequence>
<keyword evidence="1" id="KW-1133">Transmembrane helix</keyword>
<dbReference type="EMBL" id="AP019810">
    <property type="protein sequence ID" value="BBM14261.1"/>
    <property type="molecule type" value="Genomic_DNA"/>
</dbReference>
<keyword evidence="1" id="KW-0812">Transmembrane</keyword>
<evidence type="ECO:0000256" key="1">
    <source>
        <dbReference type="SAM" id="Phobius"/>
    </source>
</evidence>
<dbReference type="Proteomes" id="UP000321175">
    <property type="component" value="Unassembled WGS sequence"/>
</dbReference>
<dbReference type="EMBL" id="BJWA01000012">
    <property type="protein sequence ID" value="GEL80712.1"/>
    <property type="molecule type" value="Genomic_DNA"/>
</dbReference>
<reference evidence="4 9" key="4">
    <citation type="submission" date="2020-04" db="EMBL/GenBank/DDBJ databases">
        <authorList>
            <person name="Abaymova A."/>
            <person name="Teymurazov M."/>
            <person name="Tazyna O."/>
            <person name="Chatushin Y."/>
            <person name="Svetoch E."/>
            <person name="Pereligyn V."/>
            <person name="Pohylenko V."/>
            <person name="Platonov M."/>
            <person name="Kartsev N."/>
            <person name="Skryabin Y."/>
            <person name="Sizova A."/>
            <person name="Solomentsev V."/>
            <person name="Kislichkina A."/>
            <person name="Bogun A."/>
        </authorList>
    </citation>
    <scope>NUCLEOTIDE SEQUENCE [LARGE SCALE GENOMIC DNA]</scope>
    <source>
        <strain evidence="4">SCPM-O-B-8398</strain>
        <strain evidence="9">SCPM-O-B-8398 (E28)</strain>
    </source>
</reference>
<reference evidence="2 8" key="2">
    <citation type="submission" date="2019-07" db="EMBL/GenBank/DDBJ databases">
        <title>antibiotic susceptibility of plant-derived lactic acid bacteria.</title>
        <authorList>
            <person name="Sugiyama M."/>
            <person name="Noda M."/>
        </authorList>
    </citation>
    <scope>NUCLEOTIDE SEQUENCE [LARGE SCALE GENOMIC DNA]</scope>
    <source>
        <strain evidence="2 8">15-1A</strain>
    </source>
</reference>
<dbReference type="Proteomes" id="UP000189299">
    <property type="component" value="Unassembled WGS sequence"/>
</dbReference>
<proteinExistence type="predicted"/>
<evidence type="ECO:0000313" key="6">
    <source>
        <dbReference type="Proteomes" id="UP000189299"/>
    </source>
</evidence>
<evidence type="ECO:0000313" key="7">
    <source>
        <dbReference type="Proteomes" id="UP000321175"/>
    </source>
</evidence>
<keyword evidence="7" id="KW-1185">Reference proteome</keyword>
<accession>A0A1I4K3T4</accession>
<evidence type="ECO:0000313" key="4">
    <source>
        <dbReference type="EMBL" id="NMP58036.1"/>
    </source>
</evidence>